<accession>A0A7Z7BRF2</accession>
<dbReference type="GO" id="GO:0004034">
    <property type="term" value="F:aldose 1-epimerase activity"/>
    <property type="evidence" value="ECO:0007669"/>
    <property type="project" value="TreeGrafter"/>
</dbReference>
<dbReference type="PANTHER" id="PTHR10091">
    <property type="entry name" value="ALDOSE-1-EPIMERASE"/>
    <property type="match status" value="1"/>
</dbReference>
<comment type="caution">
    <text evidence="1">The sequence shown here is derived from an EMBL/GenBank/DDBJ whole genome shotgun (WGS) entry which is preliminary data.</text>
</comment>
<dbReference type="Gene3D" id="2.70.98.10">
    <property type="match status" value="1"/>
</dbReference>
<dbReference type="PANTHER" id="PTHR10091:SF0">
    <property type="entry name" value="GALACTOSE MUTAROTASE"/>
    <property type="match status" value="1"/>
</dbReference>
<dbReference type="GO" id="GO:0033499">
    <property type="term" value="P:galactose catabolic process via UDP-galactose, Leloir pathway"/>
    <property type="evidence" value="ECO:0007669"/>
    <property type="project" value="TreeGrafter"/>
</dbReference>
<evidence type="ECO:0000313" key="2">
    <source>
        <dbReference type="Proteomes" id="UP000198917"/>
    </source>
</evidence>
<dbReference type="EMBL" id="FNEW01000006">
    <property type="protein sequence ID" value="SDK25889.1"/>
    <property type="molecule type" value="Genomic_DNA"/>
</dbReference>
<organism evidence="1 2">
    <name type="scientific">Agrobacterium fabrum</name>
    <dbReference type="NCBI Taxonomy" id="1176649"/>
    <lineage>
        <taxon>Bacteria</taxon>
        <taxon>Pseudomonadati</taxon>
        <taxon>Pseudomonadota</taxon>
        <taxon>Alphaproteobacteria</taxon>
        <taxon>Hyphomicrobiales</taxon>
        <taxon>Rhizobiaceae</taxon>
        <taxon>Rhizobium/Agrobacterium group</taxon>
        <taxon>Agrobacterium</taxon>
        <taxon>Agrobacterium tumefaciens complex</taxon>
    </lineage>
</organism>
<dbReference type="Pfam" id="PF01263">
    <property type="entry name" value="Aldose_epim"/>
    <property type="match status" value="1"/>
</dbReference>
<gene>
    <name evidence="1" type="ORF">SAMN05428983_4374</name>
</gene>
<dbReference type="Proteomes" id="UP000198917">
    <property type="component" value="Unassembled WGS sequence"/>
</dbReference>
<dbReference type="RefSeq" id="WP_092734084.1">
    <property type="nucleotide sequence ID" value="NZ_FNEW01000006.1"/>
</dbReference>
<dbReference type="InterPro" id="IPR014718">
    <property type="entry name" value="GH-type_carb-bd"/>
</dbReference>
<dbReference type="AlphaFoldDB" id="A0A7Z7BRF2"/>
<sequence length="327" mass="36120">MTTSATGTGIAGLTVSGNGFCAEIAYEGATLLSWRPLSADGEKGEDLVDGYLTAAELQSQNGVRNGILAPFTNRIPQGRYDFGGETHHIEPVLDHEDLVFHGFARALPFVLDQSFEENGAQILVFRTEIAPGDFKGYPYRLTIEVEYRFAGHDVTIDIRGTNRGDQPLPFAAGWHPYFRLPGSTSIDDLLLTLPSRTAIETDDNLIPLRDQQGGIVTRDDTRFLDTPLSGHVADVCFTDLIASESGLYETRLENRHNGSSLTVWQERGHMHVFTGDTLARDRRRSIALEPVETPTNAFNHRELAAAITLQPGETRSFRFGVRFEAGR</sequence>
<name>A0A7Z7BRF2_9HYPH</name>
<protein>
    <submittedName>
        <fullName evidence="1">Aldose 1-epimerase</fullName>
    </submittedName>
</protein>
<dbReference type="GO" id="GO:0006006">
    <property type="term" value="P:glucose metabolic process"/>
    <property type="evidence" value="ECO:0007669"/>
    <property type="project" value="TreeGrafter"/>
</dbReference>
<dbReference type="InterPro" id="IPR008183">
    <property type="entry name" value="Aldose_1/G6P_1-epimerase"/>
</dbReference>
<reference evidence="1 2" key="1">
    <citation type="submission" date="2016-10" db="EMBL/GenBank/DDBJ databases">
        <authorList>
            <person name="Varghese N."/>
            <person name="Submissions S."/>
        </authorList>
    </citation>
    <scope>NUCLEOTIDE SEQUENCE [LARGE SCALE GENOMIC DNA]</scope>
    <source>
        <strain evidence="1 2">PDC82</strain>
    </source>
</reference>
<dbReference type="SUPFAM" id="SSF74650">
    <property type="entry name" value="Galactose mutarotase-like"/>
    <property type="match status" value="1"/>
</dbReference>
<evidence type="ECO:0000313" key="1">
    <source>
        <dbReference type="EMBL" id="SDK25889.1"/>
    </source>
</evidence>
<dbReference type="CDD" id="cd01081">
    <property type="entry name" value="Aldose_epim"/>
    <property type="match status" value="1"/>
</dbReference>
<dbReference type="GO" id="GO:0030246">
    <property type="term" value="F:carbohydrate binding"/>
    <property type="evidence" value="ECO:0007669"/>
    <property type="project" value="InterPro"/>
</dbReference>
<proteinExistence type="predicted"/>
<dbReference type="InterPro" id="IPR011013">
    <property type="entry name" value="Gal_mutarotase_sf_dom"/>
</dbReference>